<evidence type="ECO:0000313" key="2">
    <source>
        <dbReference type="Proteomes" id="UP000006727"/>
    </source>
</evidence>
<reference evidence="1 2" key="1">
    <citation type="journal article" date="2008" name="Science">
        <title>The Physcomitrella genome reveals evolutionary insights into the conquest of land by plants.</title>
        <authorList>
            <person name="Rensing S."/>
            <person name="Lang D."/>
            <person name="Zimmer A."/>
            <person name="Terry A."/>
            <person name="Salamov A."/>
            <person name="Shapiro H."/>
            <person name="Nishiyama T."/>
            <person name="Perroud P.-F."/>
            <person name="Lindquist E."/>
            <person name="Kamisugi Y."/>
            <person name="Tanahashi T."/>
            <person name="Sakakibara K."/>
            <person name="Fujita T."/>
            <person name="Oishi K."/>
            <person name="Shin-I T."/>
            <person name="Kuroki Y."/>
            <person name="Toyoda A."/>
            <person name="Suzuki Y."/>
            <person name="Hashimoto A."/>
            <person name="Yamaguchi K."/>
            <person name="Sugano A."/>
            <person name="Kohara Y."/>
            <person name="Fujiyama A."/>
            <person name="Anterola A."/>
            <person name="Aoki S."/>
            <person name="Ashton N."/>
            <person name="Barbazuk W.B."/>
            <person name="Barker E."/>
            <person name="Bennetzen J."/>
            <person name="Bezanilla M."/>
            <person name="Blankenship R."/>
            <person name="Cho S.H."/>
            <person name="Dutcher S."/>
            <person name="Estelle M."/>
            <person name="Fawcett J.A."/>
            <person name="Gundlach H."/>
            <person name="Hanada K."/>
            <person name="Heyl A."/>
            <person name="Hicks K.A."/>
            <person name="Hugh J."/>
            <person name="Lohr M."/>
            <person name="Mayer K."/>
            <person name="Melkozernov A."/>
            <person name="Murata T."/>
            <person name="Nelson D."/>
            <person name="Pils B."/>
            <person name="Prigge M."/>
            <person name="Reiss B."/>
            <person name="Renner T."/>
            <person name="Rombauts S."/>
            <person name="Rushton P."/>
            <person name="Sanderfoot A."/>
            <person name="Schween G."/>
            <person name="Shiu S.-H."/>
            <person name="Stueber K."/>
            <person name="Theodoulou F.L."/>
            <person name="Tu H."/>
            <person name="Van de Peer Y."/>
            <person name="Verrier P.J."/>
            <person name="Waters E."/>
            <person name="Wood A."/>
            <person name="Yang L."/>
            <person name="Cove D."/>
            <person name="Cuming A."/>
            <person name="Hasebe M."/>
            <person name="Lucas S."/>
            <person name="Mishler D.B."/>
            <person name="Reski R."/>
            <person name="Grigoriev I."/>
            <person name="Quatrano R.S."/>
            <person name="Boore J.L."/>
        </authorList>
    </citation>
    <scope>NUCLEOTIDE SEQUENCE [LARGE SCALE GENOMIC DNA]</scope>
    <source>
        <strain evidence="1 2">cv. Gransden 2004</strain>
    </source>
</reference>
<dbReference type="GeneID" id="112296038"/>
<dbReference type="eggNOG" id="ENOG502SI7N">
    <property type="taxonomic scope" value="Eukaryota"/>
</dbReference>
<dbReference type="Pfam" id="PF00756">
    <property type="entry name" value="Esterase"/>
    <property type="match status" value="1"/>
</dbReference>
<accession>A9U2A2</accession>
<sequence length="469" mass="52947">MHNPMPDETWGSGRGVSRRGGATRSEKIYSVHELRVRQELRLFHPTLPQSSSRVSFPRVRRVTVMAGLAAKKTPPKLEKVVLTKSQIEKAKSKMDKFVQKCPGHPDKREYALPYYLLHNEGDSVYGTVIIFHGFSATTTQMSLLAQYLYENGFNVYQPALCGHYFNKPDQYWPKADFKDDIKKDLVKKLLNDPKLKAYVDNFISISGLPTDYAIGALNCIEKEYPELHEAICDEEYSTAFSKFYKSNHIDYFHEAEQRLKEVESLPGPLMTVGLSMGGAAALSIAATHPDKVARTAVFAPLLKIVNEKNVQFSKLTGPLGAKEKGWYPDMPFSLSLMVAVDIYGHFVRQKKHLDTLAKMPTLIVQTEIDDSADHTVGLRIIKEIEERSGPHGPPHFSTLYTAAERVPHPMVHPLEVSQGSINQFWQSLYQETFRFLTEGTVDINHLHDKNQDLALPRVKDFVANVTVSS</sequence>
<evidence type="ECO:0000313" key="1">
    <source>
        <dbReference type="EnsemblPlants" id="Pp3c19_20720V3.4"/>
    </source>
</evidence>
<dbReference type="InParanoid" id="A9U2A2"/>
<dbReference type="PANTHER" id="PTHR43194">
    <property type="entry name" value="HYDROLASE ALPHA/BETA FOLD FAMILY"/>
    <property type="match status" value="1"/>
</dbReference>
<dbReference type="AlphaFoldDB" id="A9U2A2"/>
<gene>
    <name evidence="1" type="primary">LOC112296038</name>
</gene>
<dbReference type="OrthoDB" id="1923610at2759"/>
<dbReference type="InterPro" id="IPR050228">
    <property type="entry name" value="Carboxylesterase_BioH"/>
</dbReference>
<dbReference type="Proteomes" id="UP000006727">
    <property type="component" value="Chromosome 19"/>
</dbReference>
<dbReference type="GO" id="GO:0004806">
    <property type="term" value="F:triacylglycerol lipase activity"/>
    <property type="evidence" value="ECO:0000318"/>
    <property type="project" value="GO_Central"/>
</dbReference>
<name>A9U2A2_PHYPA</name>
<keyword evidence="2" id="KW-1185">Reference proteome</keyword>
<reference evidence="1 2" key="2">
    <citation type="journal article" date="2018" name="Plant J.">
        <title>The Physcomitrella patens chromosome-scale assembly reveals moss genome structure and evolution.</title>
        <authorList>
            <person name="Lang D."/>
            <person name="Ullrich K.K."/>
            <person name="Murat F."/>
            <person name="Fuchs J."/>
            <person name="Jenkins J."/>
            <person name="Haas F.B."/>
            <person name="Piednoel M."/>
            <person name="Gundlach H."/>
            <person name="Van Bel M."/>
            <person name="Meyberg R."/>
            <person name="Vives C."/>
            <person name="Morata J."/>
            <person name="Symeonidi A."/>
            <person name="Hiss M."/>
            <person name="Muchero W."/>
            <person name="Kamisugi Y."/>
            <person name="Saleh O."/>
            <person name="Blanc G."/>
            <person name="Decker E.L."/>
            <person name="van Gessel N."/>
            <person name="Grimwood J."/>
            <person name="Hayes R.D."/>
            <person name="Graham S.W."/>
            <person name="Gunter L.E."/>
            <person name="McDaniel S.F."/>
            <person name="Hoernstein S.N.W."/>
            <person name="Larsson A."/>
            <person name="Li F.W."/>
            <person name="Perroud P.F."/>
            <person name="Phillips J."/>
            <person name="Ranjan P."/>
            <person name="Rokshar D.S."/>
            <person name="Rothfels C.J."/>
            <person name="Schneider L."/>
            <person name="Shu S."/>
            <person name="Stevenson D.W."/>
            <person name="Thummler F."/>
            <person name="Tillich M."/>
            <person name="Villarreal Aguilar J.C."/>
            <person name="Widiez T."/>
            <person name="Wong G.K."/>
            <person name="Wymore A."/>
            <person name="Zhang Y."/>
            <person name="Zimmer A.D."/>
            <person name="Quatrano R.S."/>
            <person name="Mayer K.F.X."/>
            <person name="Goodstein D."/>
            <person name="Casacuberta J.M."/>
            <person name="Vandepoele K."/>
            <person name="Reski R."/>
            <person name="Cuming A.C."/>
            <person name="Tuskan G.A."/>
            <person name="Maumus F."/>
            <person name="Salse J."/>
            <person name="Schmutz J."/>
            <person name="Rensing S.A."/>
        </authorList>
    </citation>
    <scope>NUCLEOTIDE SEQUENCE [LARGE SCALE GENOMIC DNA]</scope>
    <source>
        <strain evidence="1 2">cv. Gransden 2004</strain>
    </source>
</reference>
<proteinExistence type="predicted"/>
<dbReference type="EMBL" id="ABEU02000019">
    <property type="status" value="NOT_ANNOTATED_CDS"/>
    <property type="molecule type" value="Genomic_DNA"/>
</dbReference>
<evidence type="ECO:0008006" key="3">
    <source>
        <dbReference type="Google" id="ProtNLM"/>
    </source>
</evidence>
<dbReference type="InterPro" id="IPR000801">
    <property type="entry name" value="Esterase-like"/>
</dbReference>
<dbReference type="GO" id="GO:0019433">
    <property type="term" value="P:triglyceride catabolic process"/>
    <property type="evidence" value="ECO:0000318"/>
    <property type="project" value="GO_Central"/>
</dbReference>
<dbReference type="Gramene" id="Pp3c19_20720V3.4">
    <property type="protein sequence ID" value="Pp3c19_20720V3.4"/>
    <property type="gene ID" value="Pp3c19_20720"/>
</dbReference>
<dbReference type="OMA" id="AICDEEY"/>
<dbReference type="SUPFAM" id="SSF53474">
    <property type="entry name" value="alpha/beta-Hydrolases"/>
    <property type="match status" value="1"/>
</dbReference>
<dbReference type="EnsemblPlants" id="Pp3c19_20720V3.4">
    <property type="protein sequence ID" value="Pp3c19_20720V3.4"/>
    <property type="gene ID" value="Pp3c19_20720"/>
</dbReference>
<dbReference type="KEGG" id="ppp:112296038"/>
<reference evidence="1" key="3">
    <citation type="submission" date="2020-12" db="UniProtKB">
        <authorList>
            <consortium name="EnsemblPlants"/>
        </authorList>
    </citation>
    <scope>IDENTIFICATION</scope>
</reference>
<organism evidence="1 2">
    <name type="scientific">Physcomitrium patens</name>
    <name type="common">Spreading-leaved earth moss</name>
    <name type="synonym">Physcomitrella patens</name>
    <dbReference type="NCBI Taxonomy" id="3218"/>
    <lineage>
        <taxon>Eukaryota</taxon>
        <taxon>Viridiplantae</taxon>
        <taxon>Streptophyta</taxon>
        <taxon>Embryophyta</taxon>
        <taxon>Bryophyta</taxon>
        <taxon>Bryophytina</taxon>
        <taxon>Bryopsida</taxon>
        <taxon>Funariidae</taxon>
        <taxon>Funariales</taxon>
        <taxon>Funariaceae</taxon>
        <taxon>Physcomitrium</taxon>
    </lineage>
</organism>
<dbReference type="PANTHER" id="PTHR43194:SF2">
    <property type="entry name" value="PEROXISOMAL MEMBRANE PROTEIN LPX1"/>
    <property type="match status" value="1"/>
</dbReference>
<dbReference type="InterPro" id="IPR029058">
    <property type="entry name" value="AB_hydrolase_fold"/>
</dbReference>
<dbReference type="Gene3D" id="3.40.50.1820">
    <property type="entry name" value="alpha/beta hydrolase"/>
    <property type="match status" value="2"/>
</dbReference>
<protein>
    <recommendedName>
        <fullName evidence="3">Serine aminopeptidase S33 domain-containing protein</fullName>
    </recommendedName>
</protein>
<dbReference type="RefSeq" id="XP_024403890.1">
    <property type="nucleotide sequence ID" value="XM_024548122.2"/>
</dbReference>